<name>A9NSW6_PICSI</name>
<protein>
    <submittedName>
        <fullName evidence="1">Uncharacterized protein</fullName>
    </submittedName>
</protein>
<organism evidence="1">
    <name type="scientific">Picea sitchensis</name>
    <name type="common">Sitka spruce</name>
    <name type="synonym">Pinus sitchensis</name>
    <dbReference type="NCBI Taxonomy" id="3332"/>
    <lineage>
        <taxon>Eukaryota</taxon>
        <taxon>Viridiplantae</taxon>
        <taxon>Streptophyta</taxon>
        <taxon>Embryophyta</taxon>
        <taxon>Tracheophyta</taxon>
        <taxon>Spermatophyta</taxon>
        <taxon>Pinopsida</taxon>
        <taxon>Pinidae</taxon>
        <taxon>Conifers I</taxon>
        <taxon>Pinales</taxon>
        <taxon>Pinaceae</taxon>
        <taxon>Picea</taxon>
    </lineage>
</organism>
<dbReference type="EMBL" id="EF084408">
    <property type="protein sequence ID" value="ABK23727.1"/>
    <property type="molecule type" value="mRNA"/>
</dbReference>
<sequence length="68" mass="8054">MVCWYLVCYGLTADNRLGGQQRQATAELVWCFQSHRGRESRSVLWEIHRLVLQGKQEEAFFGCDDKFW</sequence>
<accession>A9NSW6</accession>
<evidence type="ECO:0000313" key="1">
    <source>
        <dbReference type="EMBL" id="ABK23727.1"/>
    </source>
</evidence>
<proteinExistence type="evidence at transcript level"/>
<reference evidence="1" key="1">
    <citation type="journal article" date="2008" name="BMC Genomics">
        <title>A conifer genomics resource of 200,000 spruce (Picea spp.) ESTs and 6,464 high-quality, sequence-finished full-length cDNAs for Sitka spruce (Picea sitchensis).</title>
        <authorList>
            <person name="Ralph S.G."/>
            <person name="Chun H.J."/>
            <person name="Kolosova N."/>
            <person name="Cooper D."/>
            <person name="Oddy C."/>
            <person name="Ritland C.E."/>
            <person name="Kirkpatrick R."/>
            <person name="Moore R."/>
            <person name="Barber S."/>
            <person name="Holt R.A."/>
            <person name="Jones S.J."/>
            <person name="Marra M.A."/>
            <person name="Douglas C.J."/>
            <person name="Ritland K."/>
            <person name="Bohlmann J."/>
        </authorList>
    </citation>
    <scope>NUCLEOTIDE SEQUENCE</scope>
    <source>
        <tissue evidence="1">Green portion of the leader tissue</tissue>
    </source>
</reference>
<dbReference type="AlphaFoldDB" id="A9NSW6"/>